<accession>A0ABW2A1W3</accession>
<evidence type="ECO:0000313" key="2">
    <source>
        <dbReference type="EMBL" id="MFC6671448.1"/>
    </source>
</evidence>
<dbReference type="InterPro" id="IPR036921">
    <property type="entry name" value="PurM-like_N_sf"/>
</dbReference>
<evidence type="ECO:0000313" key="3">
    <source>
        <dbReference type="Proteomes" id="UP001596422"/>
    </source>
</evidence>
<gene>
    <name evidence="2" type="ORF">ACFQDL_16260</name>
</gene>
<dbReference type="Proteomes" id="UP001596422">
    <property type="component" value="Unassembled WGS sequence"/>
</dbReference>
<dbReference type="InterPro" id="IPR011854">
    <property type="entry name" value="HypE"/>
</dbReference>
<proteinExistence type="predicted"/>
<sequence>MNEPLVTLAEGAGGEAMQQLLRELIQPLFDNPILARQEDQARLQLQLQPGEQLAFTTDSFVVTPLQFPGGDIGTLAVNGTLNDLAVGGARPLYLSCALIIEEGLPLSLLRDLCTSLARAAREAGVRVVTGDTKVVPRGAADGLFINTSGLGVIPAGLDIGTHRLQPGDRLIVSGPIGEHGATILASRRELALGATSRATAPASSR</sequence>
<feature type="domain" description="PurM-like N-terminal" evidence="1">
    <location>
        <begin position="39"/>
        <end position="153"/>
    </location>
</feature>
<reference evidence="3" key="1">
    <citation type="journal article" date="2019" name="Int. J. Syst. Evol. Microbiol.">
        <title>The Global Catalogue of Microorganisms (GCM) 10K type strain sequencing project: providing services to taxonomists for standard genome sequencing and annotation.</title>
        <authorList>
            <consortium name="The Broad Institute Genomics Platform"/>
            <consortium name="The Broad Institute Genome Sequencing Center for Infectious Disease"/>
            <person name="Wu L."/>
            <person name="Ma J."/>
        </authorList>
    </citation>
    <scope>NUCLEOTIDE SEQUENCE [LARGE SCALE GENOMIC DNA]</scope>
    <source>
        <strain evidence="3">NBRC 111756</strain>
    </source>
</reference>
<dbReference type="SUPFAM" id="SSF55326">
    <property type="entry name" value="PurM N-terminal domain-like"/>
    <property type="match status" value="1"/>
</dbReference>
<evidence type="ECO:0000259" key="1">
    <source>
        <dbReference type="Pfam" id="PF00586"/>
    </source>
</evidence>
<dbReference type="InterPro" id="IPR036676">
    <property type="entry name" value="PurM-like_C_sf"/>
</dbReference>
<dbReference type="EMBL" id="JBHSWE010000001">
    <property type="protein sequence ID" value="MFC6671448.1"/>
    <property type="molecule type" value="Genomic_DNA"/>
</dbReference>
<keyword evidence="3" id="KW-1185">Reference proteome</keyword>
<dbReference type="SUPFAM" id="SSF56042">
    <property type="entry name" value="PurM C-terminal domain-like"/>
    <property type="match status" value="1"/>
</dbReference>
<comment type="caution">
    <text evidence="2">The sequence shown here is derived from an EMBL/GenBank/DDBJ whole genome shotgun (WGS) entry which is preliminary data.</text>
</comment>
<dbReference type="Pfam" id="PF00586">
    <property type="entry name" value="AIRS"/>
    <property type="match status" value="1"/>
</dbReference>
<dbReference type="RefSeq" id="WP_379909956.1">
    <property type="nucleotide sequence ID" value="NZ_JBHSWE010000001.1"/>
</dbReference>
<dbReference type="InterPro" id="IPR016188">
    <property type="entry name" value="PurM-like_N"/>
</dbReference>
<dbReference type="Gene3D" id="3.90.650.10">
    <property type="entry name" value="PurM-like C-terminal domain"/>
    <property type="match status" value="1"/>
</dbReference>
<name>A0ABW2A1W3_9GAMM</name>
<dbReference type="PANTHER" id="PTHR30303:SF0">
    <property type="entry name" value="CARBAMOYL DEHYDRATASE HYPE"/>
    <property type="match status" value="1"/>
</dbReference>
<dbReference type="PANTHER" id="PTHR30303">
    <property type="entry name" value="HYDROGENASE ISOENZYMES FORMATION PROTEIN HYPE"/>
    <property type="match status" value="1"/>
</dbReference>
<organism evidence="2 3">
    <name type="scientific">Marinobacterium aestuariivivens</name>
    <dbReference type="NCBI Taxonomy" id="1698799"/>
    <lineage>
        <taxon>Bacteria</taxon>
        <taxon>Pseudomonadati</taxon>
        <taxon>Pseudomonadota</taxon>
        <taxon>Gammaproteobacteria</taxon>
        <taxon>Oceanospirillales</taxon>
        <taxon>Oceanospirillaceae</taxon>
        <taxon>Marinobacterium</taxon>
    </lineage>
</organism>
<dbReference type="Gene3D" id="3.30.1330.10">
    <property type="entry name" value="PurM-like, N-terminal domain"/>
    <property type="match status" value="1"/>
</dbReference>
<protein>
    <submittedName>
        <fullName evidence="2">AIR synthase related protein</fullName>
    </submittedName>
</protein>